<reference evidence="2" key="3">
    <citation type="submission" date="2015-02" db="UniProtKB">
        <authorList>
            <consortium name="EnsemblProtists"/>
        </authorList>
    </citation>
    <scope>IDENTIFICATION</scope>
    <source>
        <strain evidence="2">DAOM BR144</strain>
    </source>
</reference>
<dbReference type="HOGENOM" id="CLU_2727821_0_0_1"/>
<dbReference type="Gene3D" id="1.20.1250.20">
    <property type="entry name" value="MFS general substrate transporter like domains"/>
    <property type="match status" value="1"/>
</dbReference>
<feature type="transmembrane region" description="Helical" evidence="1">
    <location>
        <begin position="21"/>
        <end position="42"/>
    </location>
</feature>
<evidence type="ECO:0000256" key="1">
    <source>
        <dbReference type="SAM" id="Phobius"/>
    </source>
</evidence>
<dbReference type="InParanoid" id="K3W5K2"/>
<dbReference type="EnsemblProtists" id="PYU1_T000243">
    <property type="protein sequence ID" value="PYU1_T000243"/>
    <property type="gene ID" value="PYU1_G000243"/>
</dbReference>
<dbReference type="EMBL" id="GL376636">
    <property type="status" value="NOT_ANNOTATED_CDS"/>
    <property type="molecule type" value="Genomic_DNA"/>
</dbReference>
<feature type="transmembrane region" description="Helical" evidence="1">
    <location>
        <begin position="48"/>
        <end position="66"/>
    </location>
</feature>
<dbReference type="STRING" id="431595.K3W5K2"/>
<accession>K3W5K2</accession>
<dbReference type="Proteomes" id="UP000019132">
    <property type="component" value="Unassembled WGS sequence"/>
</dbReference>
<keyword evidence="1" id="KW-0472">Membrane</keyword>
<proteinExistence type="predicted"/>
<dbReference type="InterPro" id="IPR036259">
    <property type="entry name" value="MFS_trans_sf"/>
</dbReference>
<sequence length="72" mass="8200">MIAAVIVRAFSKKLARHSAALWNHSIATFINWVYNLIVGITFPLLAHYTGNYTSIPFTCLLVVFWTKDKTNE</sequence>
<keyword evidence="1" id="KW-0812">Transmembrane</keyword>
<dbReference type="AlphaFoldDB" id="K3W5K2"/>
<name>K3W5K2_GLOUD</name>
<evidence type="ECO:0000313" key="3">
    <source>
        <dbReference type="Proteomes" id="UP000019132"/>
    </source>
</evidence>
<evidence type="ECO:0000313" key="2">
    <source>
        <dbReference type="EnsemblProtists" id="PYU1_T000243"/>
    </source>
</evidence>
<keyword evidence="3" id="KW-1185">Reference proteome</keyword>
<dbReference type="VEuPathDB" id="FungiDB:PYU1_G000243"/>
<protein>
    <submittedName>
        <fullName evidence="2">Uncharacterized protein</fullName>
    </submittedName>
</protein>
<reference evidence="3" key="2">
    <citation type="submission" date="2010-04" db="EMBL/GenBank/DDBJ databases">
        <authorList>
            <person name="Buell R."/>
            <person name="Hamilton J."/>
            <person name="Hostetler J."/>
        </authorList>
    </citation>
    <scope>NUCLEOTIDE SEQUENCE [LARGE SCALE GENOMIC DNA]</scope>
    <source>
        <strain evidence="3">DAOM:BR144</strain>
    </source>
</reference>
<organism evidence="2 3">
    <name type="scientific">Globisporangium ultimum (strain ATCC 200006 / CBS 805.95 / DAOM BR144)</name>
    <name type="common">Pythium ultimum</name>
    <dbReference type="NCBI Taxonomy" id="431595"/>
    <lineage>
        <taxon>Eukaryota</taxon>
        <taxon>Sar</taxon>
        <taxon>Stramenopiles</taxon>
        <taxon>Oomycota</taxon>
        <taxon>Peronosporomycetes</taxon>
        <taxon>Pythiales</taxon>
        <taxon>Pythiaceae</taxon>
        <taxon>Globisporangium</taxon>
    </lineage>
</organism>
<reference evidence="3" key="1">
    <citation type="journal article" date="2010" name="Genome Biol.">
        <title>Genome sequence of the necrotrophic plant pathogen Pythium ultimum reveals original pathogenicity mechanisms and effector repertoire.</title>
        <authorList>
            <person name="Levesque C.A."/>
            <person name="Brouwer H."/>
            <person name="Cano L."/>
            <person name="Hamilton J.P."/>
            <person name="Holt C."/>
            <person name="Huitema E."/>
            <person name="Raffaele S."/>
            <person name="Robideau G.P."/>
            <person name="Thines M."/>
            <person name="Win J."/>
            <person name="Zerillo M.M."/>
            <person name="Beakes G.W."/>
            <person name="Boore J.L."/>
            <person name="Busam D."/>
            <person name="Dumas B."/>
            <person name="Ferriera S."/>
            <person name="Fuerstenberg S.I."/>
            <person name="Gachon C.M."/>
            <person name="Gaulin E."/>
            <person name="Govers F."/>
            <person name="Grenville-Briggs L."/>
            <person name="Horner N."/>
            <person name="Hostetler J."/>
            <person name="Jiang R.H."/>
            <person name="Johnson J."/>
            <person name="Krajaejun T."/>
            <person name="Lin H."/>
            <person name="Meijer H.J."/>
            <person name="Moore B."/>
            <person name="Morris P."/>
            <person name="Phuntmart V."/>
            <person name="Puiu D."/>
            <person name="Shetty J."/>
            <person name="Stajich J.E."/>
            <person name="Tripathy S."/>
            <person name="Wawra S."/>
            <person name="van West P."/>
            <person name="Whitty B.R."/>
            <person name="Coutinho P.M."/>
            <person name="Henrissat B."/>
            <person name="Martin F."/>
            <person name="Thomas P.D."/>
            <person name="Tyler B.M."/>
            <person name="De Vries R.P."/>
            <person name="Kamoun S."/>
            <person name="Yandell M."/>
            <person name="Tisserat N."/>
            <person name="Buell C.R."/>
        </authorList>
    </citation>
    <scope>NUCLEOTIDE SEQUENCE</scope>
    <source>
        <strain evidence="3">DAOM:BR144</strain>
    </source>
</reference>
<keyword evidence="1" id="KW-1133">Transmembrane helix</keyword>